<dbReference type="RefSeq" id="XP_024404047.1">
    <property type="nucleotide sequence ID" value="XM_024548279.2"/>
</dbReference>
<feature type="transmembrane region" description="Helical" evidence="1">
    <location>
        <begin position="73"/>
        <end position="94"/>
    </location>
</feature>
<dbReference type="Gramene" id="Pp3c19_4630V3.2">
    <property type="protein sequence ID" value="Pp3c19_4630V3.2"/>
    <property type="gene ID" value="Pp3c19_4630"/>
</dbReference>
<keyword evidence="1" id="KW-0472">Membrane</keyword>
<dbReference type="Gramene" id="Pp3c19_4630V3.1">
    <property type="protein sequence ID" value="Pp3c19_4630V3.1"/>
    <property type="gene ID" value="Pp3c19_4630"/>
</dbReference>
<dbReference type="InterPro" id="IPR006747">
    <property type="entry name" value="DUF599"/>
</dbReference>
<dbReference type="EMBL" id="ABEU02000019">
    <property type="protein sequence ID" value="PNR33874.1"/>
    <property type="molecule type" value="Genomic_DNA"/>
</dbReference>
<name>A9TRU4_PHYPA</name>
<dbReference type="eggNOG" id="ENOG502QS3Z">
    <property type="taxonomic scope" value="Eukaryota"/>
</dbReference>
<dbReference type="Pfam" id="PF04654">
    <property type="entry name" value="DUF599"/>
    <property type="match status" value="1"/>
</dbReference>
<reference evidence="2 4" key="1">
    <citation type="journal article" date="2008" name="Science">
        <title>The Physcomitrella genome reveals evolutionary insights into the conquest of land by plants.</title>
        <authorList>
            <person name="Rensing S."/>
            <person name="Lang D."/>
            <person name="Zimmer A."/>
            <person name="Terry A."/>
            <person name="Salamov A."/>
            <person name="Shapiro H."/>
            <person name="Nishiyama T."/>
            <person name="Perroud P.-F."/>
            <person name="Lindquist E."/>
            <person name="Kamisugi Y."/>
            <person name="Tanahashi T."/>
            <person name="Sakakibara K."/>
            <person name="Fujita T."/>
            <person name="Oishi K."/>
            <person name="Shin-I T."/>
            <person name="Kuroki Y."/>
            <person name="Toyoda A."/>
            <person name="Suzuki Y."/>
            <person name="Hashimoto A."/>
            <person name="Yamaguchi K."/>
            <person name="Sugano A."/>
            <person name="Kohara Y."/>
            <person name="Fujiyama A."/>
            <person name="Anterola A."/>
            <person name="Aoki S."/>
            <person name="Ashton N."/>
            <person name="Barbazuk W.B."/>
            <person name="Barker E."/>
            <person name="Bennetzen J."/>
            <person name="Bezanilla M."/>
            <person name="Blankenship R."/>
            <person name="Cho S.H."/>
            <person name="Dutcher S."/>
            <person name="Estelle M."/>
            <person name="Fawcett J.A."/>
            <person name="Gundlach H."/>
            <person name="Hanada K."/>
            <person name="Heyl A."/>
            <person name="Hicks K.A."/>
            <person name="Hugh J."/>
            <person name="Lohr M."/>
            <person name="Mayer K."/>
            <person name="Melkozernov A."/>
            <person name="Murata T."/>
            <person name="Nelson D."/>
            <person name="Pils B."/>
            <person name="Prigge M."/>
            <person name="Reiss B."/>
            <person name="Renner T."/>
            <person name="Rombauts S."/>
            <person name="Rushton P."/>
            <person name="Sanderfoot A."/>
            <person name="Schween G."/>
            <person name="Shiu S.-H."/>
            <person name="Stueber K."/>
            <person name="Theodoulou F.L."/>
            <person name="Tu H."/>
            <person name="Van de Peer Y."/>
            <person name="Verrier P.J."/>
            <person name="Waters E."/>
            <person name="Wood A."/>
            <person name="Yang L."/>
            <person name="Cove D."/>
            <person name="Cuming A."/>
            <person name="Hasebe M."/>
            <person name="Lucas S."/>
            <person name="Mishler D.B."/>
            <person name="Reski R."/>
            <person name="Grigoriev I."/>
            <person name="Quatrano R.S."/>
            <person name="Boore J.L."/>
        </authorList>
    </citation>
    <scope>NUCLEOTIDE SEQUENCE [LARGE SCALE GENOMIC DNA]</scope>
    <source>
        <strain evidence="3 4">cv. Gransden 2004</strain>
    </source>
</reference>
<dbReference type="EnsemblPlants" id="Pp3c19_4630V3.2">
    <property type="protein sequence ID" value="Pp3c19_4630V3.2"/>
    <property type="gene ID" value="Pp3c19_4630"/>
</dbReference>
<evidence type="ECO:0008006" key="5">
    <source>
        <dbReference type="Google" id="ProtNLM"/>
    </source>
</evidence>
<feature type="transmembrane region" description="Helical" evidence="1">
    <location>
        <begin position="122"/>
        <end position="140"/>
    </location>
</feature>
<organism evidence="2">
    <name type="scientific">Physcomitrium patens</name>
    <name type="common">Spreading-leaved earth moss</name>
    <name type="synonym">Physcomitrella patens</name>
    <dbReference type="NCBI Taxonomy" id="3218"/>
    <lineage>
        <taxon>Eukaryota</taxon>
        <taxon>Viridiplantae</taxon>
        <taxon>Streptophyta</taxon>
        <taxon>Embryophyta</taxon>
        <taxon>Bryophyta</taxon>
        <taxon>Bryophytina</taxon>
        <taxon>Bryopsida</taxon>
        <taxon>Funariidae</taxon>
        <taxon>Funariales</taxon>
        <taxon>Funariaceae</taxon>
        <taxon>Physcomitrium</taxon>
    </lineage>
</organism>
<feature type="transmembrane region" description="Helical" evidence="1">
    <location>
        <begin position="7"/>
        <end position="29"/>
    </location>
</feature>
<dbReference type="PANTHER" id="PTHR31168:SF1">
    <property type="entry name" value="DUF599 FAMILY PROTEIN"/>
    <property type="match status" value="1"/>
</dbReference>
<keyword evidence="4" id="KW-1185">Reference proteome</keyword>
<reference evidence="3" key="3">
    <citation type="submission" date="2020-12" db="UniProtKB">
        <authorList>
            <consortium name="EnsemblPlants"/>
        </authorList>
    </citation>
    <scope>IDENTIFICATION</scope>
</reference>
<keyword evidence="1" id="KW-0812">Transmembrane</keyword>
<dbReference type="AlphaFoldDB" id="A9TRU4"/>
<evidence type="ECO:0000313" key="2">
    <source>
        <dbReference type="EMBL" id="PNR33874.1"/>
    </source>
</evidence>
<dbReference type="PaxDb" id="3218-PP1S300_36V6.1"/>
<keyword evidence="1" id="KW-1133">Transmembrane helix</keyword>
<sequence>MAWESRFLDMVLVPLGILLLAVYHAYLWYMVKFNPEKTVIGVNHLNRQSWVRNIMSDSEKNGVLAVQTLRNSIMASTLLASTAITLSSIIGALVSSTSGGTSRTLTHFVYGETGNITSTLKYLCLLLCFLFSFVCHVQSIRYASHASFLLSIPVGDNSPGLTPEYVNEFIFRSQNFFTLGLRGYYFSFPLLLWIFGPIPMFVCSIVMIFLLQSLDMAKEFNVTFKIVQKKEARNENDTELHQILTP</sequence>
<dbReference type="GeneID" id="112296107"/>
<dbReference type="OrthoDB" id="761598at2759"/>
<reference evidence="2 4" key="2">
    <citation type="journal article" date="2018" name="Plant J.">
        <title>The Physcomitrella patens chromosome-scale assembly reveals moss genome structure and evolution.</title>
        <authorList>
            <person name="Lang D."/>
            <person name="Ullrich K.K."/>
            <person name="Murat F."/>
            <person name="Fuchs J."/>
            <person name="Jenkins J."/>
            <person name="Haas F.B."/>
            <person name="Piednoel M."/>
            <person name="Gundlach H."/>
            <person name="Van Bel M."/>
            <person name="Meyberg R."/>
            <person name="Vives C."/>
            <person name="Morata J."/>
            <person name="Symeonidi A."/>
            <person name="Hiss M."/>
            <person name="Muchero W."/>
            <person name="Kamisugi Y."/>
            <person name="Saleh O."/>
            <person name="Blanc G."/>
            <person name="Decker E.L."/>
            <person name="van Gessel N."/>
            <person name="Grimwood J."/>
            <person name="Hayes R.D."/>
            <person name="Graham S.W."/>
            <person name="Gunter L.E."/>
            <person name="McDaniel S.F."/>
            <person name="Hoernstein S.N.W."/>
            <person name="Larsson A."/>
            <person name="Li F.W."/>
            <person name="Perroud P.F."/>
            <person name="Phillips J."/>
            <person name="Ranjan P."/>
            <person name="Rokshar D.S."/>
            <person name="Rothfels C.J."/>
            <person name="Schneider L."/>
            <person name="Shu S."/>
            <person name="Stevenson D.W."/>
            <person name="Thummler F."/>
            <person name="Tillich M."/>
            <person name="Villarreal Aguilar J.C."/>
            <person name="Widiez T."/>
            <person name="Wong G.K."/>
            <person name="Wymore A."/>
            <person name="Zhang Y."/>
            <person name="Zimmer A.D."/>
            <person name="Quatrano R.S."/>
            <person name="Mayer K.F.X."/>
            <person name="Goodstein D."/>
            <person name="Casacuberta J.M."/>
            <person name="Vandepoele K."/>
            <person name="Reski R."/>
            <person name="Cuming A.C."/>
            <person name="Tuskan G.A."/>
            <person name="Maumus F."/>
            <person name="Salse J."/>
            <person name="Schmutz J."/>
            <person name="Rensing S.A."/>
        </authorList>
    </citation>
    <scope>NUCLEOTIDE SEQUENCE [LARGE SCALE GENOMIC DNA]</scope>
    <source>
        <strain evidence="3 4">cv. Gransden 2004</strain>
    </source>
</reference>
<dbReference type="EnsemblPlants" id="Pp3c19_4630V3.1">
    <property type="protein sequence ID" value="Pp3c19_4630V3.1"/>
    <property type="gene ID" value="Pp3c19_4630"/>
</dbReference>
<evidence type="ECO:0000256" key="1">
    <source>
        <dbReference type="SAM" id="Phobius"/>
    </source>
</evidence>
<dbReference type="HOGENOM" id="CLU_070700_0_0_1"/>
<proteinExistence type="predicted"/>
<dbReference type="OMA" id="VCCCIMS"/>
<dbReference type="PANTHER" id="PTHR31168">
    <property type="entry name" value="OS02G0292800 PROTEIN"/>
    <property type="match status" value="1"/>
</dbReference>
<evidence type="ECO:0000313" key="3">
    <source>
        <dbReference type="EnsemblPlants" id="Pp3c19_4630V3.1"/>
    </source>
</evidence>
<feature type="transmembrane region" description="Helical" evidence="1">
    <location>
        <begin position="190"/>
        <end position="211"/>
    </location>
</feature>
<accession>A9TRU4</accession>
<protein>
    <recommendedName>
        <fullName evidence="5">DUF599 domain-containing protein</fullName>
    </recommendedName>
</protein>
<dbReference type="Proteomes" id="UP000006727">
    <property type="component" value="Chromosome 19"/>
</dbReference>
<evidence type="ECO:0000313" key="4">
    <source>
        <dbReference type="Proteomes" id="UP000006727"/>
    </source>
</evidence>
<gene>
    <name evidence="3" type="primary">LOC112296107</name>
    <name evidence="2" type="ORF">PHYPA_023690</name>
</gene>